<dbReference type="InterPro" id="IPR011009">
    <property type="entry name" value="Kinase-like_dom_sf"/>
</dbReference>
<name>A0ABR2KM61_9EUKA</name>
<keyword evidence="3" id="KW-1185">Reference proteome</keyword>
<feature type="domain" description="Protein kinase" evidence="1">
    <location>
        <begin position="14"/>
        <end position="277"/>
    </location>
</feature>
<evidence type="ECO:0000259" key="1">
    <source>
        <dbReference type="PROSITE" id="PS50011"/>
    </source>
</evidence>
<dbReference type="PRINTS" id="PR00109">
    <property type="entry name" value="TYRKINASE"/>
</dbReference>
<dbReference type="SUPFAM" id="SSF56112">
    <property type="entry name" value="Protein kinase-like (PK-like)"/>
    <property type="match status" value="1"/>
</dbReference>
<dbReference type="PIRSF" id="PIRSF000654">
    <property type="entry name" value="Integrin-linked_kinase"/>
    <property type="match status" value="1"/>
</dbReference>
<protein>
    <recommendedName>
        <fullName evidence="1">Protein kinase domain-containing protein</fullName>
    </recommendedName>
</protein>
<dbReference type="Proteomes" id="UP001470230">
    <property type="component" value="Unassembled WGS sequence"/>
</dbReference>
<dbReference type="Pfam" id="PF00069">
    <property type="entry name" value="Pkinase"/>
    <property type="match status" value="1"/>
</dbReference>
<dbReference type="PANTHER" id="PTHR45756">
    <property type="entry name" value="PALMITOYLTRANSFERASE"/>
    <property type="match status" value="1"/>
</dbReference>
<organism evidence="2 3">
    <name type="scientific">Tritrichomonas musculus</name>
    <dbReference type="NCBI Taxonomy" id="1915356"/>
    <lineage>
        <taxon>Eukaryota</taxon>
        <taxon>Metamonada</taxon>
        <taxon>Parabasalia</taxon>
        <taxon>Tritrichomonadida</taxon>
        <taxon>Tritrichomonadidae</taxon>
        <taxon>Tritrichomonas</taxon>
    </lineage>
</organism>
<comment type="caution">
    <text evidence="2">The sequence shown here is derived from an EMBL/GenBank/DDBJ whole genome shotgun (WGS) entry which is preliminary data.</text>
</comment>
<dbReference type="PROSITE" id="PS50011">
    <property type="entry name" value="PROTEIN_KINASE_DOM"/>
    <property type="match status" value="1"/>
</dbReference>
<dbReference type="Gene3D" id="1.10.510.10">
    <property type="entry name" value="Transferase(Phosphotransferase) domain 1"/>
    <property type="match status" value="1"/>
</dbReference>
<dbReference type="InterPro" id="IPR008271">
    <property type="entry name" value="Ser/Thr_kinase_AS"/>
</dbReference>
<dbReference type="InterPro" id="IPR001245">
    <property type="entry name" value="Ser-Thr/Tyr_kinase_cat_dom"/>
</dbReference>
<dbReference type="InterPro" id="IPR000719">
    <property type="entry name" value="Prot_kinase_dom"/>
</dbReference>
<dbReference type="EMBL" id="JAPFFF010000004">
    <property type="protein sequence ID" value="KAK8892224.1"/>
    <property type="molecule type" value="Genomic_DNA"/>
</dbReference>
<dbReference type="PROSITE" id="PS00108">
    <property type="entry name" value="PROTEIN_KINASE_ST"/>
    <property type="match status" value="1"/>
</dbReference>
<dbReference type="InterPro" id="IPR053215">
    <property type="entry name" value="TKL_Ser/Thr_kinase"/>
</dbReference>
<evidence type="ECO:0000313" key="2">
    <source>
        <dbReference type="EMBL" id="KAK8892224.1"/>
    </source>
</evidence>
<dbReference type="SMART" id="SM00220">
    <property type="entry name" value="S_TKc"/>
    <property type="match status" value="1"/>
</dbReference>
<dbReference type="PANTHER" id="PTHR45756:SF1">
    <property type="entry name" value="PROTEIN KINASE DOMAIN CONTAINING PROTEIN"/>
    <property type="match status" value="1"/>
</dbReference>
<evidence type="ECO:0000313" key="3">
    <source>
        <dbReference type="Proteomes" id="UP001470230"/>
    </source>
</evidence>
<proteinExistence type="predicted"/>
<sequence>MSQIEKYVISLDKYQEVKRIAEGAYGTILLVEDKETHKKYAAKIIKYNDEATRNRCLESIEFMGQHHQPFLVNFIGYSPVDFEGNENLTIILDYASNGDLSDLIKTGKLDNTQRQIILVGICRAMMYLHQNSYMHRDIKPNNVVIDENFHPLLTGFSLMTKYEQGKKYECNCGTPLYMAPEIISEEEYGLKADVYSYAILMYQVITETNPAEIYGNKITNYHQLLKLVQQGQRPEFKSPVKKSIQTVIEQCWSAKPSDRLTFDQLFQKLAYDPECYLDDVDANKVKSYADSIKQ</sequence>
<gene>
    <name evidence="2" type="ORF">M9Y10_029447</name>
</gene>
<accession>A0ABR2KM61</accession>
<reference evidence="2 3" key="1">
    <citation type="submission" date="2024-04" db="EMBL/GenBank/DDBJ databases">
        <title>Tritrichomonas musculus Genome.</title>
        <authorList>
            <person name="Alves-Ferreira E."/>
            <person name="Grigg M."/>
            <person name="Lorenzi H."/>
            <person name="Galac M."/>
        </authorList>
    </citation>
    <scope>NUCLEOTIDE SEQUENCE [LARGE SCALE GENOMIC DNA]</scope>
    <source>
        <strain evidence="2 3">EAF2021</strain>
    </source>
</reference>